<evidence type="ECO:0000259" key="7">
    <source>
        <dbReference type="PROSITE" id="PS52029"/>
    </source>
</evidence>
<name>A0A6J4TCG3_9ACTN</name>
<dbReference type="GO" id="GO:0005576">
    <property type="term" value="C:extracellular region"/>
    <property type="evidence" value="ECO:0007669"/>
    <property type="project" value="TreeGrafter"/>
</dbReference>
<dbReference type="GO" id="GO:0071555">
    <property type="term" value="P:cell wall organization"/>
    <property type="evidence" value="ECO:0007669"/>
    <property type="project" value="UniProtKB-UniRule"/>
</dbReference>
<reference evidence="8" key="1">
    <citation type="submission" date="2020-02" db="EMBL/GenBank/DDBJ databases">
        <authorList>
            <person name="Meier V. D."/>
        </authorList>
    </citation>
    <scope>NUCLEOTIDE SEQUENCE</scope>
    <source>
        <strain evidence="8">AVDCRST_MAG13</strain>
    </source>
</reference>
<dbReference type="SUPFAM" id="SSF47090">
    <property type="entry name" value="PGBD-like"/>
    <property type="match status" value="1"/>
</dbReference>
<protein>
    <recommendedName>
        <fullName evidence="7">L,D-TPase catalytic domain-containing protein</fullName>
    </recommendedName>
</protein>
<keyword evidence="2" id="KW-0808">Transferase</keyword>
<evidence type="ECO:0000256" key="3">
    <source>
        <dbReference type="ARBA" id="ARBA00022960"/>
    </source>
</evidence>
<dbReference type="UniPathway" id="UPA00219"/>
<comment type="pathway">
    <text evidence="1 6">Cell wall biogenesis; peptidoglycan biosynthesis.</text>
</comment>
<dbReference type="GO" id="GO:0008360">
    <property type="term" value="P:regulation of cell shape"/>
    <property type="evidence" value="ECO:0007669"/>
    <property type="project" value="UniProtKB-UniRule"/>
</dbReference>
<feature type="domain" description="L,D-TPase catalytic" evidence="7">
    <location>
        <begin position="172"/>
        <end position="277"/>
    </location>
</feature>
<dbReference type="GO" id="GO:0018104">
    <property type="term" value="P:peptidoglycan-protein cross-linking"/>
    <property type="evidence" value="ECO:0007669"/>
    <property type="project" value="TreeGrafter"/>
</dbReference>
<dbReference type="InterPro" id="IPR036366">
    <property type="entry name" value="PGBDSf"/>
</dbReference>
<evidence type="ECO:0000256" key="6">
    <source>
        <dbReference type="PROSITE-ProRule" id="PRU01373"/>
    </source>
</evidence>
<dbReference type="Gene3D" id="1.10.101.10">
    <property type="entry name" value="PGBD-like superfamily/PGBD"/>
    <property type="match status" value="1"/>
</dbReference>
<evidence type="ECO:0000256" key="1">
    <source>
        <dbReference type="ARBA" id="ARBA00004752"/>
    </source>
</evidence>
<dbReference type="InterPro" id="IPR036365">
    <property type="entry name" value="PGBD-like_sf"/>
</dbReference>
<evidence type="ECO:0000256" key="4">
    <source>
        <dbReference type="ARBA" id="ARBA00022984"/>
    </source>
</evidence>
<dbReference type="PANTHER" id="PTHR30582">
    <property type="entry name" value="L,D-TRANSPEPTIDASE"/>
    <property type="match status" value="1"/>
</dbReference>
<dbReference type="InterPro" id="IPR005490">
    <property type="entry name" value="LD_TPept_cat_dom"/>
</dbReference>
<dbReference type="PROSITE" id="PS52029">
    <property type="entry name" value="LD_TPASE"/>
    <property type="match status" value="1"/>
</dbReference>
<feature type="active site" description="Proton donor/acceptor" evidence="6">
    <location>
        <position position="239"/>
    </location>
</feature>
<keyword evidence="5 6" id="KW-0961">Cell wall biogenesis/degradation</keyword>
<dbReference type="SUPFAM" id="SSF141523">
    <property type="entry name" value="L,D-transpeptidase catalytic domain-like"/>
    <property type="match status" value="1"/>
</dbReference>
<dbReference type="InterPro" id="IPR050979">
    <property type="entry name" value="LD-transpeptidase"/>
</dbReference>
<dbReference type="GO" id="GO:0016740">
    <property type="term" value="F:transferase activity"/>
    <property type="evidence" value="ECO:0007669"/>
    <property type="project" value="UniProtKB-KW"/>
</dbReference>
<dbReference type="GO" id="GO:0071972">
    <property type="term" value="F:peptidoglycan L,D-transpeptidase activity"/>
    <property type="evidence" value="ECO:0007669"/>
    <property type="project" value="TreeGrafter"/>
</dbReference>
<keyword evidence="4 6" id="KW-0573">Peptidoglycan synthesis</keyword>
<dbReference type="InterPro" id="IPR002477">
    <property type="entry name" value="Peptidoglycan-bd-like"/>
</dbReference>
<keyword evidence="3 6" id="KW-0133">Cell shape</keyword>
<dbReference type="InterPro" id="IPR038063">
    <property type="entry name" value="Transpep_catalytic_dom"/>
</dbReference>
<sequence>PGATVLSGDRWRVRGTLTPYVAGQRVTVRFQARGREVRARSVLLRPSRTGLSGTFVLGHRARGPHAVTVTAAHDATPELPALAAAPVRVRVLPRRLAPGSSGPGVLRLQERLRALGYVVGARGRLDARTARAVLAFRKVVGLPRTTSAGEVVLRALARGRGAFRVRFPKHGRHVEADLGRQVLALIGAGGKVERIYPTSSGAPVSPTVLGSFRFYRKDPGTNALGMVHSSYFIRGYAIHGYASVPTYPASHGCLRVPVPDALAIFRWVRLGGRIDVYR</sequence>
<organism evidence="8">
    <name type="scientific">uncultured Solirubrobacteraceae bacterium</name>
    <dbReference type="NCBI Taxonomy" id="1162706"/>
    <lineage>
        <taxon>Bacteria</taxon>
        <taxon>Bacillati</taxon>
        <taxon>Actinomycetota</taxon>
        <taxon>Thermoleophilia</taxon>
        <taxon>Solirubrobacterales</taxon>
        <taxon>Solirubrobacteraceae</taxon>
        <taxon>environmental samples</taxon>
    </lineage>
</organism>
<evidence type="ECO:0000256" key="5">
    <source>
        <dbReference type="ARBA" id="ARBA00023316"/>
    </source>
</evidence>
<accession>A0A6J4TCG3</accession>
<proteinExistence type="predicted"/>
<dbReference type="EMBL" id="CADCVO010000522">
    <property type="protein sequence ID" value="CAA9519562.1"/>
    <property type="molecule type" value="Genomic_DNA"/>
</dbReference>
<feature type="non-terminal residue" evidence="8">
    <location>
        <position position="1"/>
    </location>
</feature>
<evidence type="ECO:0000256" key="2">
    <source>
        <dbReference type="ARBA" id="ARBA00022679"/>
    </source>
</evidence>
<dbReference type="Gene3D" id="2.40.440.10">
    <property type="entry name" value="L,D-transpeptidase catalytic domain-like"/>
    <property type="match status" value="1"/>
</dbReference>
<evidence type="ECO:0000313" key="8">
    <source>
        <dbReference type="EMBL" id="CAA9519562.1"/>
    </source>
</evidence>
<dbReference type="Pfam" id="PF01471">
    <property type="entry name" value="PG_binding_1"/>
    <property type="match status" value="1"/>
</dbReference>
<dbReference type="CDD" id="cd16913">
    <property type="entry name" value="YkuD_like"/>
    <property type="match status" value="1"/>
</dbReference>
<dbReference type="Pfam" id="PF03734">
    <property type="entry name" value="YkuD"/>
    <property type="match status" value="1"/>
</dbReference>
<feature type="active site" description="Nucleophile" evidence="6">
    <location>
        <position position="253"/>
    </location>
</feature>
<dbReference type="AlphaFoldDB" id="A0A6J4TCG3"/>
<dbReference type="PANTHER" id="PTHR30582:SF2">
    <property type="entry name" value="L,D-TRANSPEPTIDASE YCIB-RELATED"/>
    <property type="match status" value="1"/>
</dbReference>
<gene>
    <name evidence="8" type="ORF">AVDCRST_MAG13-3287</name>
</gene>